<organism evidence="1 2">
    <name type="scientific">Microbacterium halimionae</name>
    <dbReference type="NCBI Taxonomy" id="1526413"/>
    <lineage>
        <taxon>Bacteria</taxon>
        <taxon>Bacillati</taxon>
        <taxon>Actinomycetota</taxon>
        <taxon>Actinomycetes</taxon>
        <taxon>Micrococcales</taxon>
        <taxon>Microbacteriaceae</taxon>
        <taxon>Microbacterium</taxon>
    </lineage>
</organism>
<dbReference type="AlphaFoldDB" id="A0A7W3JMW5"/>
<comment type="caution">
    <text evidence="1">The sequence shown here is derived from an EMBL/GenBank/DDBJ whole genome shotgun (WGS) entry which is preliminary data.</text>
</comment>
<protein>
    <submittedName>
        <fullName evidence="1">Uncharacterized protein</fullName>
    </submittedName>
</protein>
<sequence length="110" mass="12394">MHSGCGYAVTGEERGTQRLSADAALLRDATLNHPQSYSIAALLHPDLALEFESLQDRRRDRILTTWLNELNARRGHGGLIREDITRIEILELDHRRARSTRSPTVTFGST</sequence>
<dbReference type="EMBL" id="JACGWY010000001">
    <property type="protein sequence ID" value="MBA8815689.1"/>
    <property type="molecule type" value="Genomic_DNA"/>
</dbReference>
<evidence type="ECO:0000313" key="2">
    <source>
        <dbReference type="Proteomes" id="UP000526083"/>
    </source>
</evidence>
<keyword evidence="2" id="KW-1185">Reference proteome</keyword>
<accession>A0A7W3JMW5</accession>
<gene>
    <name evidence="1" type="ORF">FHX48_000741</name>
</gene>
<proteinExistence type="predicted"/>
<dbReference type="RefSeq" id="WP_167048676.1">
    <property type="nucleotide sequence ID" value="NZ_JAAOZB010000002.1"/>
</dbReference>
<dbReference type="Proteomes" id="UP000526083">
    <property type="component" value="Unassembled WGS sequence"/>
</dbReference>
<reference evidence="1 2" key="1">
    <citation type="submission" date="2020-07" db="EMBL/GenBank/DDBJ databases">
        <title>Sequencing the genomes of 1000 actinobacteria strains.</title>
        <authorList>
            <person name="Klenk H.-P."/>
        </authorList>
    </citation>
    <scope>NUCLEOTIDE SEQUENCE [LARGE SCALE GENOMIC DNA]</scope>
    <source>
        <strain evidence="1 2">DSM 27576</strain>
    </source>
</reference>
<evidence type="ECO:0000313" key="1">
    <source>
        <dbReference type="EMBL" id="MBA8815689.1"/>
    </source>
</evidence>
<name>A0A7W3JMW5_9MICO</name>